<dbReference type="PROSITE" id="PS50042">
    <property type="entry name" value="CNMP_BINDING_3"/>
    <property type="match status" value="1"/>
</dbReference>
<dbReference type="Pfam" id="PF13545">
    <property type="entry name" value="HTH_Crp_2"/>
    <property type="match status" value="1"/>
</dbReference>
<dbReference type="CDD" id="cd00038">
    <property type="entry name" value="CAP_ED"/>
    <property type="match status" value="1"/>
</dbReference>
<proteinExistence type="predicted"/>
<dbReference type="InterPro" id="IPR014710">
    <property type="entry name" value="RmlC-like_jellyroll"/>
</dbReference>
<dbReference type="InterPro" id="IPR018490">
    <property type="entry name" value="cNMP-bd_dom_sf"/>
</dbReference>
<dbReference type="Proteomes" id="UP000184389">
    <property type="component" value="Unassembled WGS sequence"/>
</dbReference>
<keyword evidence="7" id="KW-1185">Reference proteome</keyword>
<feature type="domain" description="HTH crp-type" evidence="5">
    <location>
        <begin position="141"/>
        <end position="214"/>
    </location>
</feature>
<protein>
    <submittedName>
        <fullName evidence="6">cAMP-binding domain of CRP or a regulatory subunit of cAMP-dependent protein kinases</fullName>
    </submittedName>
</protein>
<keyword evidence="1" id="KW-0805">Transcription regulation</keyword>
<dbReference type="SUPFAM" id="SSF51206">
    <property type="entry name" value="cAMP-binding domain-like"/>
    <property type="match status" value="1"/>
</dbReference>
<dbReference type="GO" id="GO:0016301">
    <property type="term" value="F:kinase activity"/>
    <property type="evidence" value="ECO:0007669"/>
    <property type="project" value="UniProtKB-KW"/>
</dbReference>
<dbReference type="PROSITE" id="PS51063">
    <property type="entry name" value="HTH_CRP_2"/>
    <property type="match status" value="1"/>
</dbReference>
<dbReference type="InterPro" id="IPR012318">
    <property type="entry name" value="HTH_CRP"/>
</dbReference>
<dbReference type="SMART" id="SM00419">
    <property type="entry name" value="HTH_CRP"/>
    <property type="match status" value="1"/>
</dbReference>
<dbReference type="InterPro" id="IPR036388">
    <property type="entry name" value="WH-like_DNA-bd_sf"/>
</dbReference>
<reference evidence="6 7" key="1">
    <citation type="submission" date="2016-11" db="EMBL/GenBank/DDBJ databases">
        <authorList>
            <person name="Jaros S."/>
            <person name="Januszkiewicz K."/>
            <person name="Wedrychowicz H."/>
        </authorList>
    </citation>
    <scope>NUCLEOTIDE SEQUENCE [LARGE SCALE GENOMIC DNA]</scope>
    <source>
        <strain evidence="6 7">DSM 13106</strain>
    </source>
</reference>
<keyword evidence="2" id="KW-0238">DNA-binding</keyword>
<organism evidence="6 7">
    <name type="scientific">Sporanaerobacter acetigenes DSM 13106</name>
    <dbReference type="NCBI Taxonomy" id="1123281"/>
    <lineage>
        <taxon>Bacteria</taxon>
        <taxon>Bacillati</taxon>
        <taxon>Bacillota</taxon>
        <taxon>Tissierellia</taxon>
        <taxon>Tissierellales</taxon>
        <taxon>Sporanaerobacteraceae</taxon>
        <taxon>Sporanaerobacter</taxon>
    </lineage>
</organism>
<dbReference type="EMBL" id="FQXR01000002">
    <property type="protein sequence ID" value="SHH47732.1"/>
    <property type="molecule type" value="Genomic_DNA"/>
</dbReference>
<evidence type="ECO:0000256" key="2">
    <source>
        <dbReference type="ARBA" id="ARBA00023125"/>
    </source>
</evidence>
<gene>
    <name evidence="6" type="ORF">SAMN02745180_00417</name>
</gene>
<dbReference type="GO" id="GO:0003677">
    <property type="term" value="F:DNA binding"/>
    <property type="evidence" value="ECO:0007669"/>
    <property type="project" value="UniProtKB-KW"/>
</dbReference>
<evidence type="ECO:0000313" key="6">
    <source>
        <dbReference type="EMBL" id="SHH47732.1"/>
    </source>
</evidence>
<dbReference type="Gene3D" id="1.10.10.10">
    <property type="entry name" value="Winged helix-like DNA-binding domain superfamily/Winged helix DNA-binding domain"/>
    <property type="match status" value="1"/>
</dbReference>
<feature type="domain" description="Cyclic nucleotide-binding" evidence="4">
    <location>
        <begin position="46"/>
        <end position="127"/>
    </location>
</feature>
<dbReference type="SUPFAM" id="SSF46785">
    <property type="entry name" value="Winged helix' DNA-binding domain"/>
    <property type="match status" value="1"/>
</dbReference>
<sequence>MYDEYFDLERQEKMRSSFLEIGKRGEMRKYPKNSLIKMNGRDVICIVMSGNLKQSIYSMEGEEKILYLLQGGEIFKEMDYFSGGESKLVTKALEDSTISILDERIVEEILLEDPHIYRDIIHSITRKFRIVMFQMANMAFSDSVGKVADTLIRLYYQEGEEIDQGKKINERFTHEEIAKLIGCSRVTVTRALKKFKDEKIIDIVSGEIVIRDIENLEKYIKWK</sequence>
<dbReference type="AlphaFoldDB" id="A0A1M5TAH5"/>
<dbReference type="OrthoDB" id="8254501at2"/>
<dbReference type="CDD" id="cd00092">
    <property type="entry name" value="HTH_CRP"/>
    <property type="match status" value="1"/>
</dbReference>
<evidence type="ECO:0000313" key="7">
    <source>
        <dbReference type="Proteomes" id="UP000184389"/>
    </source>
</evidence>
<dbReference type="GO" id="GO:0006355">
    <property type="term" value="P:regulation of DNA-templated transcription"/>
    <property type="evidence" value="ECO:0007669"/>
    <property type="project" value="InterPro"/>
</dbReference>
<evidence type="ECO:0000256" key="3">
    <source>
        <dbReference type="ARBA" id="ARBA00023163"/>
    </source>
</evidence>
<dbReference type="InterPro" id="IPR036390">
    <property type="entry name" value="WH_DNA-bd_sf"/>
</dbReference>
<keyword evidence="6" id="KW-0808">Transferase</keyword>
<keyword evidence="6" id="KW-0418">Kinase</keyword>
<evidence type="ECO:0000259" key="5">
    <source>
        <dbReference type="PROSITE" id="PS51063"/>
    </source>
</evidence>
<dbReference type="InterPro" id="IPR000595">
    <property type="entry name" value="cNMP-bd_dom"/>
</dbReference>
<dbReference type="Gene3D" id="2.60.120.10">
    <property type="entry name" value="Jelly Rolls"/>
    <property type="match status" value="1"/>
</dbReference>
<dbReference type="Pfam" id="PF00027">
    <property type="entry name" value="cNMP_binding"/>
    <property type="match status" value="1"/>
</dbReference>
<name>A0A1M5TAH5_9FIRM</name>
<dbReference type="STRING" id="1123281.SAMN02745180_00417"/>
<evidence type="ECO:0000259" key="4">
    <source>
        <dbReference type="PROSITE" id="PS50042"/>
    </source>
</evidence>
<keyword evidence="3" id="KW-0804">Transcription</keyword>
<accession>A0A1M5TAH5</accession>
<evidence type="ECO:0000256" key="1">
    <source>
        <dbReference type="ARBA" id="ARBA00023015"/>
    </source>
</evidence>
<dbReference type="RefSeq" id="WP_158281623.1">
    <property type="nucleotide sequence ID" value="NZ_FQXR01000002.1"/>
</dbReference>